<evidence type="ECO:0000256" key="1">
    <source>
        <dbReference type="SAM" id="MobiDB-lite"/>
    </source>
</evidence>
<feature type="region of interest" description="Disordered" evidence="1">
    <location>
        <begin position="1"/>
        <end position="21"/>
    </location>
</feature>
<accession>A0ABS4UUY9</accession>
<gene>
    <name evidence="2" type="ORF">JOF29_006578</name>
</gene>
<dbReference type="EMBL" id="JAGINT010000002">
    <property type="protein sequence ID" value="MBP2355468.1"/>
    <property type="molecule type" value="Genomic_DNA"/>
</dbReference>
<evidence type="ECO:0000313" key="2">
    <source>
        <dbReference type="EMBL" id="MBP2355468.1"/>
    </source>
</evidence>
<keyword evidence="3" id="KW-1185">Reference proteome</keyword>
<reference evidence="2 3" key="1">
    <citation type="submission" date="2021-03" db="EMBL/GenBank/DDBJ databases">
        <title>Sequencing the genomes of 1000 actinobacteria strains.</title>
        <authorList>
            <person name="Klenk H.-P."/>
        </authorList>
    </citation>
    <scope>NUCLEOTIDE SEQUENCE [LARGE SCALE GENOMIC DNA]</scope>
    <source>
        <strain evidence="2 3">DSM 18824</strain>
    </source>
</reference>
<dbReference type="RefSeq" id="WP_281067448.1">
    <property type="nucleotide sequence ID" value="NZ_BAAAVU010000017.1"/>
</dbReference>
<proteinExistence type="predicted"/>
<organism evidence="2 3">
    <name type="scientific">Kribbella aluminosa</name>
    <dbReference type="NCBI Taxonomy" id="416017"/>
    <lineage>
        <taxon>Bacteria</taxon>
        <taxon>Bacillati</taxon>
        <taxon>Actinomycetota</taxon>
        <taxon>Actinomycetes</taxon>
        <taxon>Propionibacteriales</taxon>
        <taxon>Kribbellaceae</taxon>
        <taxon>Kribbella</taxon>
    </lineage>
</organism>
<name>A0ABS4UUY9_9ACTN</name>
<sequence length="44" mass="4618">MGDPGRAFELGGADDLRDAAADDAGLGPGVRWTARIWMPTVQCT</sequence>
<dbReference type="Proteomes" id="UP000755585">
    <property type="component" value="Unassembled WGS sequence"/>
</dbReference>
<comment type="caution">
    <text evidence="2">The sequence shown here is derived from an EMBL/GenBank/DDBJ whole genome shotgun (WGS) entry which is preliminary data.</text>
</comment>
<evidence type="ECO:0000313" key="3">
    <source>
        <dbReference type="Proteomes" id="UP000755585"/>
    </source>
</evidence>
<protein>
    <submittedName>
        <fullName evidence="2">Uncharacterized protein</fullName>
    </submittedName>
</protein>